<organism evidence="1 2">
    <name type="scientific">Vaccinium darrowii</name>
    <dbReference type="NCBI Taxonomy" id="229202"/>
    <lineage>
        <taxon>Eukaryota</taxon>
        <taxon>Viridiplantae</taxon>
        <taxon>Streptophyta</taxon>
        <taxon>Embryophyta</taxon>
        <taxon>Tracheophyta</taxon>
        <taxon>Spermatophyta</taxon>
        <taxon>Magnoliopsida</taxon>
        <taxon>eudicotyledons</taxon>
        <taxon>Gunneridae</taxon>
        <taxon>Pentapetalae</taxon>
        <taxon>asterids</taxon>
        <taxon>Ericales</taxon>
        <taxon>Ericaceae</taxon>
        <taxon>Vaccinioideae</taxon>
        <taxon>Vaccinieae</taxon>
        <taxon>Vaccinium</taxon>
    </lineage>
</organism>
<evidence type="ECO:0000313" key="2">
    <source>
        <dbReference type="Proteomes" id="UP000828048"/>
    </source>
</evidence>
<evidence type="ECO:0000313" key="1">
    <source>
        <dbReference type="EMBL" id="KAH7840881.1"/>
    </source>
</evidence>
<proteinExistence type="predicted"/>
<sequence length="798" mass="90823">MAKYDRWSTTKDDNQPKSGAIQFTPFMNFQKSFDESVGTSTGQWGDAKLKDLDKRLSIYLQPTASEWLWRSAVAELKEISDPEAIQLAFSNINFNGVKVRSMGGLFMIITFQSKKDRNKALSNNLIKDWFKSLKHWNGEAASLSRLIWLKVRGMPLNAWELKSFKRIGELWGDFVALDRETSSQELLDVGRMLIVSDWHSKIDQWINISVKARNYRVHVWEEECNDPFDVKGVKQLMNLPNHENVFHLNHCQDEASRIREQALVNEERTFNKGNDKTGEKLNLALVNVSLGMLHNKIEGTQEKNLAVKNVEDNQFIEGAQDPLVADNLLEENVEEVQETQEEGQFEIQNNLQVPFNVTNQEVNSQPLKEALNINWINADGTQAIVSNDVVNEDCEPNQNEFMEHRLNVICGFSMATEIAAPVPLTNRHPGFVLSGEAQPKKAKASLAECSEPPQRLSINPADSDLEATKLGRKREHFAEPFIFTSEQICTITDKFDNRNLIGPTQFGKVYRGKICEGVSGSKTQNVIVKIWDEKSDDLVGNDDYLMVEEEEMFLTDASVVDHPNLVNLIGYCCEEQVRAVVYDLDPLETLHNMMLKDDFNWLGRIKVALGISRLLDFLHGQNKPYLVFNIDACHIMVDQEFNPVLFDFGLMSGGLIGEMSYPKQFIYMSLGYVDPFFVNSGLPRGLFCDVFSYGVILVELIAKIAIDKEKLRSIRDLPNEWARSVYKPGCSLVEKSLEKDAGYHATDGPIITKLAMHCVEYHPKDRPTMKEVVEQLQSLQVVQLHGDEQKKKTFMLMH</sequence>
<gene>
    <name evidence="1" type="ORF">Vadar_022863</name>
</gene>
<dbReference type="EMBL" id="CM037160">
    <property type="protein sequence ID" value="KAH7840881.1"/>
    <property type="molecule type" value="Genomic_DNA"/>
</dbReference>
<name>A0ACB7XJJ5_9ERIC</name>
<keyword evidence="2" id="KW-1185">Reference proteome</keyword>
<comment type="caution">
    <text evidence="1">The sequence shown here is derived from an EMBL/GenBank/DDBJ whole genome shotgun (WGS) entry which is preliminary data.</text>
</comment>
<accession>A0ACB7XJJ5</accession>
<protein>
    <submittedName>
        <fullName evidence="1">Uncharacterized protein</fullName>
    </submittedName>
</protein>
<dbReference type="Proteomes" id="UP000828048">
    <property type="component" value="Chromosome 10"/>
</dbReference>
<reference evidence="1 2" key="1">
    <citation type="journal article" date="2021" name="Hortic Res">
        <title>High-quality reference genome and annotation aids understanding of berry development for evergreen blueberry (Vaccinium darrowii).</title>
        <authorList>
            <person name="Yu J."/>
            <person name="Hulse-Kemp A.M."/>
            <person name="Babiker E."/>
            <person name="Staton M."/>
        </authorList>
    </citation>
    <scope>NUCLEOTIDE SEQUENCE [LARGE SCALE GENOMIC DNA]</scope>
    <source>
        <strain evidence="2">cv. NJ 8807/NJ 8810</strain>
        <tissue evidence="1">Young leaf</tissue>
    </source>
</reference>